<dbReference type="SMART" id="SM00702">
    <property type="entry name" value="P4Hc"/>
    <property type="match status" value="1"/>
</dbReference>
<comment type="subcellular location">
    <subcellularLocation>
        <location evidence="2">Endoplasmic reticulum membrane</location>
        <topology evidence="2">Single-pass type II membrane protein</topology>
    </subcellularLocation>
</comment>
<evidence type="ECO:0000256" key="1">
    <source>
        <dbReference type="ARBA" id="ARBA00001961"/>
    </source>
</evidence>
<evidence type="ECO:0000256" key="4">
    <source>
        <dbReference type="ARBA" id="ARBA00022964"/>
    </source>
</evidence>
<evidence type="ECO:0000256" key="6">
    <source>
        <dbReference type="ARBA" id="ARBA00023004"/>
    </source>
</evidence>
<feature type="domain" description="Fe2OG dioxygenase" evidence="9">
    <location>
        <begin position="396"/>
        <end position="516"/>
    </location>
</feature>
<comment type="catalytic activity">
    <reaction evidence="7">
        <text>L-prolyl-[collagen] + 2-oxoglutarate + O2 = trans-4-hydroxy-L-prolyl-[collagen] + succinate + CO2</text>
        <dbReference type="Rhea" id="RHEA:18945"/>
        <dbReference type="Rhea" id="RHEA-COMP:11676"/>
        <dbReference type="Rhea" id="RHEA-COMP:11680"/>
        <dbReference type="ChEBI" id="CHEBI:15379"/>
        <dbReference type="ChEBI" id="CHEBI:16526"/>
        <dbReference type="ChEBI" id="CHEBI:16810"/>
        <dbReference type="ChEBI" id="CHEBI:30031"/>
        <dbReference type="ChEBI" id="CHEBI:50342"/>
        <dbReference type="ChEBI" id="CHEBI:61965"/>
        <dbReference type="EC" id="1.14.11.2"/>
    </reaction>
</comment>
<keyword evidence="5" id="KW-0560">Oxidoreductase</keyword>
<dbReference type="AlphaFoldDB" id="A0A9W6EZP5"/>
<dbReference type="PROSITE" id="PS51471">
    <property type="entry name" value="FE2OG_OXY"/>
    <property type="match status" value="1"/>
</dbReference>
<feature type="region of interest" description="Disordered" evidence="8">
    <location>
        <begin position="124"/>
        <end position="158"/>
    </location>
</feature>
<keyword evidence="3" id="KW-0479">Metal-binding</keyword>
<feature type="region of interest" description="Disordered" evidence="8">
    <location>
        <begin position="1"/>
        <end position="27"/>
    </location>
</feature>
<evidence type="ECO:0000313" key="11">
    <source>
        <dbReference type="Proteomes" id="UP001165080"/>
    </source>
</evidence>
<accession>A0A9W6EZP5</accession>
<organism evidence="10 11">
    <name type="scientific">Pleodorina starrii</name>
    <dbReference type="NCBI Taxonomy" id="330485"/>
    <lineage>
        <taxon>Eukaryota</taxon>
        <taxon>Viridiplantae</taxon>
        <taxon>Chlorophyta</taxon>
        <taxon>core chlorophytes</taxon>
        <taxon>Chlorophyceae</taxon>
        <taxon>CS clade</taxon>
        <taxon>Chlamydomonadales</taxon>
        <taxon>Volvocaceae</taxon>
        <taxon>Pleodorina</taxon>
    </lineage>
</organism>
<feature type="compositionally biased region" description="Low complexity" evidence="8">
    <location>
        <begin position="174"/>
        <end position="190"/>
    </location>
</feature>
<dbReference type="InterPro" id="IPR044862">
    <property type="entry name" value="Pro_4_hyd_alph_FE2OG_OXY"/>
</dbReference>
<proteinExistence type="predicted"/>
<dbReference type="GO" id="GO:0004656">
    <property type="term" value="F:procollagen-proline 4-dioxygenase activity"/>
    <property type="evidence" value="ECO:0007669"/>
    <property type="project" value="UniProtKB-EC"/>
</dbReference>
<dbReference type="InterPro" id="IPR005123">
    <property type="entry name" value="Oxoglu/Fe-dep_dioxygenase_dom"/>
</dbReference>
<evidence type="ECO:0000256" key="5">
    <source>
        <dbReference type="ARBA" id="ARBA00023002"/>
    </source>
</evidence>
<reference evidence="10 11" key="1">
    <citation type="journal article" date="2023" name="Commun. Biol.">
        <title>Reorganization of the ancestral sex-determining regions during the evolution of trioecy in Pleodorina starrii.</title>
        <authorList>
            <person name="Takahashi K."/>
            <person name="Suzuki S."/>
            <person name="Kawai-Toyooka H."/>
            <person name="Yamamoto K."/>
            <person name="Hamaji T."/>
            <person name="Ootsuki R."/>
            <person name="Yamaguchi H."/>
            <person name="Kawachi M."/>
            <person name="Higashiyama T."/>
            <person name="Nozaki H."/>
        </authorList>
    </citation>
    <scope>NUCLEOTIDE SEQUENCE [LARGE SCALE GENOMIC DNA]</scope>
    <source>
        <strain evidence="10 11">NIES-4479</strain>
    </source>
</reference>
<comment type="cofactor">
    <cofactor evidence="1">
        <name>L-ascorbate</name>
        <dbReference type="ChEBI" id="CHEBI:38290"/>
    </cofactor>
</comment>
<feature type="compositionally biased region" description="Basic residues" evidence="8">
    <location>
        <begin position="1"/>
        <end position="12"/>
    </location>
</feature>
<dbReference type="Proteomes" id="UP001165080">
    <property type="component" value="Unassembled WGS sequence"/>
</dbReference>
<dbReference type="PANTHER" id="PTHR10869">
    <property type="entry name" value="PROLYL 4-HYDROXYLASE ALPHA SUBUNIT"/>
    <property type="match status" value="1"/>
</dbReference>
<sequence length="551" mass="55773">MGKTLAKARKKASKEAQEKAQNGDGVARDGPLAVIAKRLKYKLPTNPKKKVKLVPIISEALNAKAWPDAQQLLDLLEAKQHAADAEIPKLGAIMRWVRAADLAGTEAVAAKLLASIMRVAAGPQPHPAAAGDAAPGASAGIGAASGGDGGASPLPVRRFPPWCPPPQPLVDAGADAAAAVRAEADGATAGPQPAGADAPVPAMAPAQTSYGPYAGRFGVVPLPPEYAGTNANGSTAGIAASAAAAAGGAAAAITLPNVARDLTMFCTEPGTIQYEASRPPAFRVEVPFVPGAFVLVGALSRGECAQIVACAEEMGYVVDPDYTFSAAARAAAAGAGLSASSSISGISSAARSGGAGLGERGAAGCVWLADETLQGPLYDRISHLLPQHLCGGDLAGINARWRLYRYDKGAVYRPHVDGAWPGSGLKNGRYEFDAYGDRWSRLTFLVYLNEDFEGGSTTFYTPAAPGSGCCLEAHSVKPVAGNILVFPHGDTLGSLVHEGSAVTRGSKYVIRTEVLYKLAPGVKGGGAGAPQPAMQLPAAAAAGAAAGGKIP</sequence>
<protein>
    <recommendedName>
        <fullName evidence="9">Fe2OG dioxygenase domain-containing protein</fullName>
    </recommendedName>
</protein>
<evidence type="ECO:0000256" key="7">
    <source>
        <dbReference type="ARBA" id="ARBA00049169"/>
    </source>
</evidence>
<dbReference type="OrthoDB" id="69177at2759"/>
<comment type="caution">
    <text evidence="10">The sequence shown here is derived from an EMBL/GenBank/DDBJ whole genome shotgun (WGS) entry which is preliminary data.</text>
</comment>
<feature type="compositionally biased region" description="Low complexity" evidence="8">
    <location>
        <begin position="124"/>
        <end position="142"/>
    </location>
</feature>
<dbReference type="FunFam" id="2.60.120.620:FF:000020">
    <property type="entry name" value="Unplaced genomic scaffold supercont2.4, whole genome shotgun sequence"/>
    <property type="match status" value="1"/>
</dbReference>
<dbReference type="GO" id="GO:0031418">
    <property type="term" value="F:L-ascorbic acid binding"/>
    <property type="evidence" value="ECO:0007669"/>
    <property type="project" value="InterPro"/>
</dbReference>
<dbReference type="Gene3D" id="2.60.120.620">
    <property type="entry name" value="q2cbj1_9rhob like domain"/>
    <property type="match status" value="1"/>
</dbReference>
<keyword evidence="4" id="KW-0223">Dioxygenase</keyword>
<dbReference type="InterPro" id="IPR006620">
    <property type="entry name" value="Pro_4_hyd_alph"/>
</dbReference>
<dbReference type="GO" id="GO:0005789">
    <property type="term" value="C:endoplasmic reticulum membrane"/>
    <property type="evidence" value="ECO:0007669"/>
    <property type="project" value="UniProtKB-SubCell"/>
</dbReference>
<evidence type="ECO:0000259" key="9">
    <source>
        <dbReference type="PROSITE" id="PS51471"/>
    </source>
</evidence>
<dbReference type="EMBL" id="BRXU01000003">
    <property type="protein sequence ID" value="GLC50505.1"/>
    <property type="molecule type" value="Genomic_DNA"/>
</dbReference>
<evidence type="ECO:0000256" key="2">
    <source>
        <dbReference type="ARBA" id="ARBA00004648"/>
    </source>
</evidence>
<gene>
    <name evidence="10" type="primary">PLEST000028</name>
    <name evidence="10" type="ORF">PLESTB_000387000</name>
</gene>
<evidence type="ECO:0000256" key="8">
    <source>
        <dbReference type="SAM" id="MobiDB-lite"/>
    </source>
</evidence>
<keyword evidence="6" id="KW-0408">Iron</keyword>
<dbReference type="Pfam" id="PF13640">
    <property type="entry name" value="2OG-FeII_Oxy_3"/>
    <property type="match status" value="1"/>
</dbReference>
<dbReference type="PANTHER" id="PTHR10869:SF247">
    <property type="entry name" value="FE2OG DIOXYGENASE DOMAIN-CONTAINING PROTEIN"/>
    <property type="match status" value="1"/>
</dbReference>
<evidence type="ECO:0000256" key="3">
    <source>
        <dbReference type="ARBA" id="ARBA00022723"/>
    </source>
</evidence>
<evidence type="ECO:0000313" key="10">
    <source>
        <dbReference type="EMBL" id="GLC50505.1"/>
    </source>
</evidence>
<keyword evidence="11" id="KW-1185">Reference proteome</keyword>
<feature type="region of interest" description="Disordered" evidence="8">
    <location>
        <begin position="174"/>
        <end position="199"/>
    </location>
</feature>
<name>A0A9W6EZP5_9CHLO</name>
<dbReference type="InterPro" id="IPR045054">
    <property type="entry name" value="P4HA-like"/>
</dbReference>
<dbReference type="GO" id="GO:0005506">
    <property type="term" value="F:iron ion binding"/>
    <property type="evidence" value="ECO:0007669"/>
    <property type="project" value="InterPro"/>
</dbReference>